<dbReference type="Pfam" id="PF06912">
    <property type="entry name" value="DUF1275"/>
    <property type="match status" value="1"/>
</dbReference>
<protein>
    <recommendedName>
        <fullName evidence="5">DUF1275 domain-containing protein</fullName>
    </recommendedName>
</protein>
<feature type="signal peptide" evidence="2">
    <location>
        <begin position="1"/>
        <end position="15"/>
    </location>
</feature>
<dbReference type="PANTHER" id="PTHR37314:SF4">
    <property type="entry name" value="UPF0700 TRANSMEMBRANE PROTEIN YOAK"/>
    <property type="match status" value="1"/>
</dbReference>
<dbReference type="Proteomes" id="UP001515480">
    <property type="component" value="Unassembled WGS sequence"/>
</dbReference>
<keyword evidence="1" id="KW-0812">Transmembrane</keyword>
<accession>A0AB34JQK0</accession>
<dbReference type="AlphaFoldDB" id="A0AB34JQK0"/>
<evidence type="ECO:0000256" key="2">
    <source>
        <dbReference type="SAM" id="SignalP"/>
    </source>
</evidence>
<keyword evidence="1" id="KW-0472">Membrane</keyword>
<reference evidence="3 4" key="1">
    <citation type="journal article" date="2024" name="Science">
        <title>Giant polyketide synthase enzymes in the biosynthesis of giant marine polyether toxins.</title>
        <authorList>
            <person name="Fallon T.R."/>
            <person name="Shende V.V."/>
            <person name="Wierzbicki I.H."/>
            <person name="Pendleton A.L."/>
            <person name="Watervoot N.F."/>
            <person name="Auber R.P."/>
            <person name="Gonzalez D.J."/>
            <person name="Wisecaver J.H."/>
            <person name="Moore B.S."/>
        </authorList>
    </citation>
    <scope>NUCLEOTIDE SEQUENCE [LARGE SCALE GENOMIC DNA]</scope>
    <source>
        <strain evidence="3 4">12B1</strain>
    </source>
</reference>
<name>A0AB34JQK0_PRYPA</name>
<evidence type="ECO:0008006" key="5">
    <source>
        <dbReference type="Google" id="ProtNLM"/>
    </source>
</evidence>
<proteinExistence type="predicted"/>
<keyword evidence="2" id="KW-0732">Signal</keyword>
<dbReference type="InterPro" id="IPR010699">
    <property type="entry name" value="DUF1275"/>
</dbReference>
<keyword evidence="4" id="KW-1185">Reference proteome</keyword>
<keyword evidence="1" id="KW-1133">Transmembrane helix</keyword>
<feature type="transmembrane region" description="Helical" evidence="1">
    <location>
        <begin position="109"/>
        <end position="126"/>
    </location>
</feature>
<feature type="transmembrane region" description="Helical" evidence="1">
    <location>
        <begin position="64"/>
        <end position="88"/>
    </location>
</feature>
<feature type="transmembrane region" description="Helical" evidence="1">
    <location>
        <begin position="244"/>
        <end position="261"/>
    </location>
</feature>
<feature type="transmembrane region" description="Helical" evidence="1">
    <location>
        <begin position="168"/>
        <end position="192"/>
    </location>
</feature>
<sequence length="288" mass="30733">MAVPLLFLLAAAGAARLPHPTRLAAHPALRAAPRSMTIANPLSPPPPRLSPHPPPAPPASHRPFLMSLAFLAGVSDVLCFSKFGCYANMMTGNVISTVASLAALRWRDATFFAAAVLNYVLGFGLFRCLDRRSSRRYAIGAAAVIVFTLFSLCEVLLLLQPRRRWQMVLLAFAFGLINAVSSETTGVVTSMVTGHLQKLSNALADFVDGQAVSSAPSLTVLCSFVAGIAFGSTSSYFLTVSRRLPLISGLGVAYTSLLWLGRGEQATPLSEKTDIANCELDTYETTCL</sequence>
<feature type="chain" id="PRO_5044316372" description="DUF1275 domain-containing protein" evidence="2">
    <location>
        <begin position="16"/>
        <end position="288"/>
    </location>
</feature>
<evidence type="ECO:0000313" key="3">
    <source>
        <dbReference type="EMBL" id="KAL1522924.1"/>
    </source>
</evidence>
<dbReference type="EMBL" id="JBGBPQ010000006">
    <property type="protein sequence ID" value="KAL1522924.1"/>
    <property type="molecule type" value="Genomic_DNA"/>
</dbReference>
<feature type="transmembrane region" description="Helical" evidence="1">
    <location>
        <begin position="212"/>
        <end position="232"/>
    </location>
</feature>
<comment type="caution">
    <text evidence="3">The sequence shown here is derived from an EMBL/GenBank/DDBJ whole genome shotgun (WGS) entry which is preliminary data.</text>
</comment>
<gene>
    <name evidence="3" type="ORF">AB1Y20_017889</name>
</gene>
<dbReference type="PANTHER" id="PTHR37314">
    <property type="entry name" value="SLR0142 PROTEIN"/>
    <property type="match status" value="1"/>
</dbReference>
<organism evidence="3 4">
    <name type="scientific">Prymnesium parvum</name>
    <name type="common">Toxic golden alga</name>
    <dbReference type="NCBI Taxonomy" id="97485"/>
    <lineage>
        <taxon>Eukaryota</taxon>
        <taxon>Haptista</taxon>
        <taxon>Haptophyta</taxon>
        <taxon>Prymnesiophyceae</taxon>
        <taxon>Prymnesiales</taxon>
        <taxon>Prymnesiaceae</taxon>
        <taxon>Prymnesium</taxon>
    </lineage>
</organism>
<evidence type="ECO:0000313" key="4">
    <source>
        <dbReference type="Proteomes" id="UP001515480"/>
    </source>
</evidence>
<evidence type="ECO:0000256" key="1">
    <source>
        <dbReference type="SAM" id="Phobius"/>
    </source>
</evidence>
<feature type="transmembrane region" description="Helical" evidence="1">
    <location>
        <begin position="138"/>
        <end position="159"/>
    </location>
</feature>